<dbReference type="STRING" id="42256.RradSPS_0727"/>
<proteinExistence type="predicted"/>
<dbReference type="OrthoDB" id="154626at2"/>
<dbReference type="EMBL" id="CP007514">
    <property type="protein sequence ID" value="AHY46010.1"/>
    <property type="molecule type" value="Genomic_DNA"/>
</dbReference>
<sequence>MGKYTRRLITTVVAALVLVVFGVGLGLALAGNSLLGGLPGLAGSAFRSEPARTTAGPVTVGALRELNELATVEREDYVLVTRESGGTELGRIFTGEAVSLIAVGEVRAGVDLKELSEEDVRVDEATRSVTIDLPEPRILGVSLDEDQTEIYDRDLGPLNRGRENALAEEARDVAVERLEAAARESDILQQATENAQTSLRSFVQALGYEEVSFE</sequence>
<dbReference type="InterPro" id="IPR025324">
    <property type="entry name" value="DUF4230"/>
</dbReference>
<dbReference type="RefSeq" id="WP_051589322.1">
    <property type="nucleotide sequence ID" value="NZ_CP007514.1"/>
</dbReference>
<protein>
    <recommendedName>
        <fullName evidence="3">DUF4230 domain-containing protein</fullName>
    </recommendedName>
</protein>
<dbReference type="KEGG" id="rrd:RradSPS_0727"/>
<name>A0A023X1Y1_RUBRA</name>
<gene>
    <name evidence="1" type="ORF">RradSPS_0727</name>
</gene>
<evidence type="ECO:0000313" key="2">
    <source>
        <dbReference type="Proteomes" id="UP000025229"/>
    </source>
</evidence>
<accession>A0A023X1Y1</accession>
<dbReference type="Pfam" id="PF14014">
    <property type="entry name" value="DUF4230"/>
    <property type="match status" value="1"/>
</dbReference>
<dbReference type="Proteomes" id="UP000025229">
    <property type="component" value="Chromosome"/>
</dbReference>
<dbReference type="AlphaFoldDB" id="A0A023X1Y1"/>
<organism evidence="1 2">
    <name type="scientific">Rubrobacter radiotolerans</name>
    <name type="common">Arthrobacter radiotolerans</name>
    <dbReference type="NCBI Taxonomy" id="42256"/>
    <lineage>
        <taxon>Bacteria</taxon>
        <taxon>Bacillati</taxon>
        <taxon>Actinomycetota</taxon>
        <taxon>Rubrobacteria</taxon>
        <taxon>Rubrobacterales</taxon>
        <taxon>Rubrobacteraceae</taxon>
        <taxon>Rubrobacter</taxon>
    </lineage>
</organism>
<keyword evidence="2" id="KW-1185">Reference proteome</keyword>
<evidence type="ECO:0000313" key="1">
    <source>
        <dbReference type="EMBL" id="AHY46010.1"/>
    </source>
</evidence>
<reference evidence="1 2" key="1">
    <citation type="submission" date="2014-03" db="EMBL/GenBank/DDBJ databases">
        <title>Complete genome sequence of the Radio-Resistant Rubrobacter radiotolerans RSPS-4.</title>
        <authorList>
            <person name="Egas C.C."/>
            <person name="Barroso C.C."/>
            <person name="Froufe H.J.C."/>
            <person name="Pacheco J.J."/>
            <person name="Albuquerque L.L."/>
            <person name="da Costa M.M.S."/>
        </authorList>
    </citation>
    <scope>NUCLEOTIDE SEQUENCE [LARGE SCALE GENOMIC DNA]</scope>
    <source>
        <strain evidence="1 2">RSPS-4</strain>
    </source>
</reference>
<dbReference type="HOGENOM" id="CLU_091313_0_0_11"/>
<dbReference type="eggNOG" id="ENOG5031H0R">
    <property type="taxonomic scope" value="Bacteria"/>
</dbReference>
<evidence type="ECO:0008006" key="3">
    <source>
        <dbReference type="Google" id="ProtNLM"/>
    </source>
</evidence>